<organism evidence="2 3">
    <name type="scientific">Elysia crispata</name>
    <name type="common">lettuce slug</name>
    <dbReference type="NCBI Taxonomy" id="231223"/>
    <lineage>
        <taxon>Eukaryota</taxon>
        <taxon>Metazoa</taxon>
        <taxon>Spiralia</taxon>
        <taxon>Lophotrochozoa</taxon>
        <taxon>Mollusca</taxon>
        <taxon>Gastropoda</taxon>
        <taxon>Heterobranchia</taxon>
        <taxon>Euthyneura</taxon>
        <taxon>Panpulmonata</taxon>
        <taxon>Sacoglossa</taxon>
        <taxon>Placobranchoidea</taxon>
        <taxon>Plakobranchidae</taxon>
        <taxon>Elysia</taxon>
    </lineage>
</organism>
<feature type="region of interest" description="Disordered" evidence="1">
    <location>
        <begin position="1"/>
        <end position="33"/>
    </location>
</feature>
<reference evidence="2" key="1">
    <citation type="journal article" date="2023" name="G3 (Bethesda)">
        <title>A reference genome for the long-term kleptoplast-retaining sea slug Elysia crispata morphotype clarki.</title>
        <authorList>
            <person name="Eastman K.E."/>
            <person name="Pendleton A.L."/>
            <person name="Shaikh M.A."/>
            <person name="Suttiyut T."/>
            <person name="Ogas R."/>
            <person name="Tomko P."/>
            <person name="Gavelis G."/>
            <person name="Widhalm J.R."/>
            <person name="Wisecaver J.H."/>
        </authorList>
    </citation>
    <scope>NUCLEOTIDE SEQUENCE</scope>
    <source>
        <strain evidence="2">ECLA1</strain>
    </source>
</reference>
<feature type="region of interest" description="Disordered" evidence="1">
    <location>
        <begin position="72"/>
        <end position="108"/>
    </location>
</feature>
<name>A0AAE0YA72_9GAST</name>
<protein>
    <submittedName>
        <fullName evidence="2">Uncharacterized protein</fullName>
    </submittedName>
</protein>
<dbReference type="EMBL" id="JAWDGP010006596">
    <property type="protein sequence ID" value="KAK3738506.1"/>
    <property type="molecule type" value="Genomic_DNA"/>
</dbReference>
<evidence type="ECO:0000256" key="1">
    <source>
        <dbReference type="SAM" id="MobiDB-lite"/>
    </source>
</evidence>
<feature type="compositionally biased region" description="Basic and acidic residues" evidence="1">
    <location>
        <begin position="18"/>
        <end position="33"/>
    </location>
</feature>
<evidence type="ECO:0000313" key="3">
    <source>
        <dbReference type="Proteomes" id="UP001283361"/>
    </source>
</evidence>
<gene>
    <name evidence="2" type="ORF">RRG08_034795</name>
</gene>
<sequence length="108" mass="12412">MDMSSYPRPHPNINEQKYPLDDYRNRRQKSKFKDLHYTEKKNSFEYTPSTLDQRVCCWSGKDNRHINLQQSEAGGATSQLAEPERTATKNPLAVPGRATARSTGDLRL</sequence>
<proteinExistence type="predicted"/>
<keyword evidence="3" id="KW-1185">Reference proteome</keyword>
<comment type="caution">
    <text evidence="2">The sequence shown here is derived from an EMBL/GenBank/DDBJ whole genome shotgun (WGS) entry which is preliminary data.</text>
</comment>
<evidence type="ECO:0000313" key="2">
    <source>
        <dbReference type="EMBL" id="KAK3738506.1"/>
    </source>
</evidence>
<dbReference type="AlphaFoldDB" id="A0AAE0YA72"/>
<accession>A0AAE0YA72</accession>
<dbReference type="Proteomes" id="UP001283361">
    <property type="component" value="Unassembled WGS sequence"/>
</dbReference>